<dbReference type="EMBL" id="JAUSTO010000019">
    <property type="protein sequence ID" value="MDQ0153395.1"/>
    <property type="molecule type" value="Genomic_DNA"/>
</dbReference>
<organism evidence="1 2">
    <name type="scientific">Moryella indoligenes</name>
    <dbReference type="NCBI Taxonomy" id="371674"/>
    <lineage>
        <taxon>Bacteria</taxon>
        <taxon>Bacillati</taxon>
        <taxon>Bacillota</taxon>
        <taxon>Clostridia</taxon>
        <taxon>Lachnospirales</taxon>
        <taxon>Lachnospiraceae</taxon>
        <taxon>Moryella</taxon>
    </lineage>
</organism>
<proteinExistence type="predicted"/>
<accession>A0AAE3VCE1</accession>
<dbReference type="AlphaFoldDB" id="A0AAE3VCE1"/>
<protein>
    <submittedName>
        <fullName evidence="1">Uncharacterized protein</fullName>
    </submittedName>
</protein>
<evidence type="ECO:0000313" key="2">
    <source>
        <dbReference type="Proteomes" id="UP001241537"/>
    </source>
</evidence>
<dbReference type="RefSeq" id="WP_307255348.1">
    <property type="nucleotide sequence ID" value="NZ_JAUSTO010000019.1"/>
</dbReference>
<gene>
    <name evidence="1" type="ORF">J2S20_002115</name>
</gene>
<keyword evidence="2" id="KW-1185">Reference proteome</keyword>
<reference evidence="1" key="1">
    <citation type="submission" date="2023-07" db="EMBL/GenBank/DDBJ databases">
        <title>Genomic Encyclopedia of Type Strains, Phase IV (KMG-IV): sequencing the most valuable type-strain genomes for metagenomic binning, comparative biology and taxonomic classification.</title>
        <authorList>
            <person name="Goeker M."/>
        </authorList>
    </citation>
    <scope>NUCLEOTIDE SEQUENCE</scope>
    <source>
        <strain evidence="1">DSM 19659</strain>
    </source>
</reference>
<dbReference type="Proteomes" id="UP001241537">
    <property type="component" value="Unassembled WGS sequence"/>
</dbReference>
<sequence>MAEALLLKSGGGGGVDCDAATAMKSDVLAGKTFGGKDSDELQTGTMVNNGAKTASLNCGGSYTIPAGYHNGSGNVTANSLASQTSANAAVGDIIKNRTAWVNGAKRTGTLEDRASQTNAVSVASSTSVGLVRIPFGAYRTKTGSGYPEIVLNKSQIDYIAKQRYGGVAFNGATFDGIMLSGVAKKTNLTDWGRSWKFSGHYRDNRYNFYLDGTPLYFTPTVDVSPLKKIRITAYAVSRDLNKNDIGVFNDFYMRVVLFNKTTFEYVDSESVFSQGDQRGTQYFTAELDVSGKNGQYALGVDELSVTFRRWNSNSVDWETGISRIEFVQ</sequence>
<comment type="caution">
    <text evidence="1">The sequence shown here is derived from an EMBL/GenBank/DDBJ whole genome shotgun (WGS) entry which is preliminary data.</text>
</comment>
<name>A0AAE3VCE1_9FIRM</name>
<evidence type="ECO:0000313" key="1">
    <source>
        <dbReference type="EMBL" id="MDQ0153395.1"/>
    </source>
</evidence>